<gene>
    <name evidence="1" type="ORF">ACFQMN_02595</name>
</gene>
<organism evidence="1 2">
    <name type="scientific">Halobacillus campisalis</name>
    <dbReference type="NCBI Taxonomy" id="435909"/>
    <lineage>
        <taxon>Bacteria</taxon>
        <taxon>Bacillati</taxon>
        <taxon>Bacillota</taxon>
        <taxon>Bacilli</taxon>
        <taxon>Bacillales</taxon>
        <taxon>Bacillaceae</taxon>
        <taxon>Halobacillus</taxon>
    </lineage>
</organism>
<dbReference type="RefSeq" id="WP_289215553.1">
    <property type="nucleotide sequence ID" value="NZ_JAPVRC010000003.1"/>
</dbReference>
<reference evidence="2" key="1">
    <citation type="journal article" date="2019" name="Int. J. Syst. Evol. Microbiol.">
        <title>The Global Catalogue of Microorganisms (GCM) 10K type strain sequencing project: providing services to taxonomists for standard genome sequencing and annotation.</title>
        <authorList>
            <consortium name="The Broad Institute Genomics Platform"/>
            <consortium name="The Broad Institute Genome Sequencing Center for Infectious Disease"/>
            <person name="Wu L."/>
            <person name="Ma J."/>
        </authorList>
    </citation>
    <scope>NUCLEOTIDE SEQUENCE [LARGE SCALE GENOMIC DNA]</scope>
    <source>
        <strain evidence="2">CCUG 73951</strain>
    </source>
</reference>
<comment type="caution">
    <text evidence="1">The sequence shown here is derived from an EMBL/GenBank/DDBJ whole genome shotgun (WGS) entry which is preliminary data.</text>
</comment>
<name>A0ABW2JZL5_9BACI</name>
<dbReference type="InterPro" id="IPR009776">
    <property type="entry name" value="Spore_0_M"/>
</dbReference>
<keyword evidence="2" id="KW-1185">Reference proteome</keyword>
<accession>A0ABW2JZL5</accession>
<sequence length="181" mass="20513">MRQLLILLTMTVTLSLYAVTIITLDTHNPPRSLSLQQGHTNTPPLQKITRRSGVLIARMFSYFKIGSPKIDLVLHSHKIEAGGHVSGSFHLYGGWFTQKIKRLECDLVKVSAGKSQPIQPVTTVLMSEVIEPRDQKEFPFRYLVPEALTPTDHGCTYRLQTKIVFEDDIKTFDHDELIVIT</sequence>
<protein>
    <submittedName>
        <fullName evidence="1">Sporulation protein</fullName>
    </submittedName>
</protein>
<dbReference type="EMBL" id="JBHTBY010000001">
    <property type="protein sequence ID" value="MFC7319774.1"/>
    <property type="molecule type" value="Genomic_DNA"/>
</dbReference>
<dbReference type="Proteomes" id="UP001596494">
    <property type="component" value="Unassembled WGS sequence"/>
</dbReference>
<proteinExistence type="predicted"/>
<dbReference type="Pfam" id="PF07070">
    <property type="entry name" value="Spo0M"/>
    <property type="match status" value="1"/>
</dbReference>
<evidence type="ECO:0000313" key="1">
    <source>
        <dbReference type="EMBL" id="MFC7319774.1"/>
    </source>
</evidence>
<evidence type="ECO:0000313" key="2">
    <source>
        <dbReference type="Proteomes" id="UP001596494"/>
    </source>
</evidence>